<gene>
    <name evidence="2" type="ORF">EV694_2121</name>
</gene>
<evidence type="ECO:0000256" key="1">
    <source>
        <dbReference type="SAM" id="SignalP"/>
    </source>
</evidence>
<keyword evidence="1" id="KW-0732">Signal</keyword>
<evidence type="ECO:0000313" key="2">
    <source>
        <dbReference type="EMBL" id="TCJ94691.1"/>
    </source>
</evidence>
<dbReference type="Gene3D" id="2.30.30.830">
    <property type="match status" value="1"/>
</dbReference>
<dbReference type="Pfam" id="PF04351">
    <property type="entry name" value="PilP"/>
    <property type="match status" value="1"/>
</dbReference>
<dbReference type="AlphaFoldDB" id="A0A4R1FTT9"/>
<protein>
    <submittedName>
        <fullName evidence="2">Pilus assembly protein PilP</fullName>
    </submittedName>
</protein>
<name>A0A4R1FTT9_9PAST</name>
<keyword evidence="3" id="KW-1185">Reference proteome</keyword>
<feature type="signal peptide" evidence="1">
    <location>
        <begin position="1"/>
        <end position="19"/>
    </location>
</feature>
<dbReference type="EMBL" id="SMFT01000007">
    <property type="protein sequence ID" value="TCJ94691.1"/>
    <property type="molecule type" value="Genomic_DNA"/>
</dbReference>
<proteinExistence type="predicted"/>
<dbReference type="RefSeq" id="WP_132692242.1">
    <property type="nucleotide sequence ID" value="NZ_SMFT01000007.1"/>
</dbReference>
<dbReference type="Proteomes" id="UP000294702">
    <property type="component" value="Unassembled WGS sequence"/>
</dbReference>
<dbReference type="OrthoDB" id="5690836at2"/>
<evidence type="ECO:0000313" key="3">
    <source>
        <dbReference type="Proteomes" id="UP000294702"/>
    </source>
</evidence>
<organism evidence="2 3">
    <name type="scientific">Volucribacter psittacicida</name>
    <dbReference type="NCBI Taxonomy" id="203482"/>
    <lineage>
        <taxon>Bacteria</taxon>
        <taxon>Pseudomonadati</taxon>
        <taxon>Pseudomonadota</taxon>
        <taxon>Gammaproteobacteria</taxon>
        <taxon>Pasteurellales</taxon>
        <taxon>Pasteurellaceae</taxon>
        <taxon>Volucribacter</taxon>
    </lineage>
</organism>
<dbReference type="InterPro" id="IPR007446">
    <property type="entry name" value="PilP"/>
</dbReference>
<feature type="chain" id="PRO_5020202310" evidence="1">
    <location>
        <begin position="20"/>
        <end position="126"/>
    </location>
</feature>
<reference evidence="2 3" key="1">
    <citation type="submission" date="2019-03" db="EMBL/GenBank/DDBJ databases">
        <title>Genomic Encyclopedia of Type Strains, Phase IV (KMG-IV): sequencing the most valuable type-strain genomes for metagenomic binning, comparative biology and taxonomic classification.</title>
        <authorList>
            <person name="Goeker M."/>
        </authorList>
    </citation>
    <scope>NUCLEOTIDE SEQUENCE [LARGE SCALE GENOMIC DNA]</scope>
    <source>
        <strain evidence="2 3">DSM 15534</strain>
    </source>
</reference>
<accession>A0A4R1FTT9</accession>
<comment type="caution">
    <text evidence="2">The sequence shown here is derived from an EMBL/GenBank/DDBJ whole genome shotgun (WGS) entry which is preliminary data.</text>
</comment>
<sequence length="126" mass="14627">MFKARFLLLILPLSLFAQAFSDPFNNTGSATPPPHNLAHLNCHKQQRIIAEHIPFVDIRFVGMIQRGENRLILFSEPTQQVFQAKQGDFISQQRLQIQQISAQHIQLFDWQQSLSCEQPKTLFIHF</sequence>